<protein>
    <recommendedName>
        <fullName evidence="1">Serine-threonine/tyrosine-protein kinase catalytic domain-containing protein</fullName>
    </recommendedName>
</protein>
<sequence length="146" mass="16414">MGHLTKRETVYVLSDSTDYEGVREGSWKRRLWNSLSRPHRRHSGSCQDAFTVISARVDLLMRVHHRNLTSLVGYCNDETNIGLIYEYMANGNLREHLSGSRSNILSWGDRLQIAIEAAQGLTGLSALGLQSAYNPQGCEINEHLAE</sequence>
<evidence type="ECO:0000313" key="3">
    <source>
        <dbReference type="Proteomes" id="UP000290289"/>
    </source>
</evidence>
<keyword evidence="3" id="KW-1185">Reference proteome</keyword>
<dbReference type="PANTHER" id="PTHR45631">
    <property type="entry name" value="OS07G0107800 PROTEIN-RELATED"/>
    <property type="match status" value="1"/>
</dbReference>
<reference evidence="2 3" key="1">
    <citation type="submission" date="2018-10" db="EMBL/GenBank/DDBJ databases">
        <title>A high-quality apple genome assembly.</title>
        <authorList>
            <person name="Hu J."/>
        </authorList>
    </citation>
    <scope>NUCLEOTIDE SEQUENCE [LARGE SCALE GENOMIC DNA]</scope>
    <source>
        <strain evidence="3">cv. HFTH1</strain>
        <tissue evidence="2">Young leaf</tissue>
    </source>
</reference>
<evidence type="ECO:0000313" key="2">
    <source>
        <dbReference type="EMBL" id="RXH88714.1"/>
    </source>
</evidence>
<dbReference type="Gene3D" id="1.10.510.10">
    <property type="entry name" value="Transferase(Phosphotransferase) domain 1"/>
    <property type="match status" value="1"/>
</dbReference>
<comment type="caution">
    <text evidence="2">The sequence shown here is derived from an EMBL/GenBank/DDBJ whole genome shotgun (WGS) entry which is preliminary data.</text>
</comment>
<dbReference type="GO" id="GO:0004672">
    <property type="term" value="F:protein kinase activity"/>
    <property type="evidence" value="ECO:0007669"/>
    <property type="project" value="InterPro"/>
</dbReference>
<organism evidence="2 3">
    <name type="scientific">Malus domestica</name>
    <name type="common">Apple</name>
    <name type="synonym">Pyrus malus</name>
    <dbReference type="NCBI Taxonomy" id="3750"/>
    <lineage>
        <taxon>Eukaryota</taxon>
        <taxon>Viridiplantae</taxon>
        <taxon>Streptophyta</taxon>
        <taxon>Embryophyta</taxon>
        <taxon>Tracheophyta</taxon>
        <taxon>Spermatophyta</taxon>
        <taxon>Magnoliopsida</taxon>
        <taxon>eudicotyledons</taxon>
        <taxon>Gunneridae</taxon>
        <taxon>Pentapetalae</taxon>
        <taxon>rosids</taxon>
        <taxon>fabids</taxon>
        <taxon>Rosales</taxon>
        <taxon>Rosaceae</taxon>
        <taxon>Amygdaloideae</taxon>
        <taxon>Maleae</taxon>
        <taxon>Malus</taxon>
    </lineage>
</organism>
<dbReference type="InterPro" id="IPR001245">
    <property type="entry name" value="Ser-Thr/Tyr_kinase_cat_dom"/>
</dbReference>
<name>A0A498J319_MALDO</name>
<accession>A0A498J319</accession>
<dbReference type="Pfam" id="PF07714">
    <property type="entry name" value="PK_Tyr_Ser-Thr"/>
    <property type="match status" value="1"/>
</dbReference>
<dbReference type="AlphaFoldDB" id="A0A498J319"/>
<feature type="domain" description="Serine-threonine/tyrosine-protein kinase catalytic" evidence="1">
    <location>
        <begin position="54"/>
        <end position="125"/>
    </location>
</feature>
<dbReference type="EMBL" id="RDQH01000335">
    <property type="protein sequence ID" value="RXH88714.1"/>
    <property type="molecule type" value="Genomic_DNA"/>
</dbReference>
<proteinExistence type="predicted"/>
<gene>
    <name evidence="2" type="ORF">DVH24_000313</name>
</gene>
<dbReference type="InterPro" id="IPR011009">
    <property type="entry name" value="Kinase-like_dom_sf"/>
</dbReference>
<dbReference type="PANTHER" id="PTHR45631:SF202">
    <property type="entry name" value="SENESCENCE-INDUCED RECEPTOR-LIKE SERINE_THREONINE-PROTEIN KINASE"/>
    <property type="match status" value="1"/>
</dbReference>
<evidence type="ECO:0000259" key="1">
    <source>
        <dbReference type="Pfam" id="PF07714"/>
    </source>
</evidence>
<dbReference type="Proteomes" id="UP000290289">
    <property type="component" value="Chromosome 9"/>
</dbReference>
<dbReference type="SUPFAM" id="SSF56112">
    <property type="entry name" value="Protein kinase-like (PK-like)"/>
    <property type="match status" value="1"/>
</dbReference>